<dbReference type="Pfam" id="PF02609">
    <property type="entry name" value="Exonuc_VII_S"/>
    <property type="match status" value="1"/>
</dbReference>
<reference evidence="7 8" key="1">
    <citation type="submission" date="2020-02" db="EMBL/GenBank/DDBJ databases">
        <authorList>
            <person name="Kim H.M."/>
            <person name="Jeon C.O."/>
        </authorList>
    </citation>
    <scope>NUCLEOTIDE SEQUENCE [LARGE SCALE GENOMIC DNA]</scope>
    <source>
        <strain evidence="7 8">PeD5</strain>
    </source>
</reference>
<keyword evidence="2 6" id="KW-0963">Cytoplasm</keyword>
<evidence type="ECO:0000256" key="1">
    <source>
        <dbReference type="ARBA" id="ARBA00009998"/>
    </source>
</evidence>
<keyword evidence="4 6" id="KW-0378">Hydrolase</keyword>
<gene>
    <name evidence="6" type="primary">xseB</name>
    <name evidence="7" type="ORF">G3576_22185</name>
</gene>
<dbReference type="InterPro" id="IPR037004">
    <property type="entry name" value="Exonuc_VII_ssu_sf"/>
</dbReference>
<dbReference type="Gene3D" id="1.10.287.1040">
    <property type="entry name" value="Exonuclease VII, small subunit"/>
    <property type="match status" value="1"/>
</dbReference>
<comment type="caution">
    <text evidence="7">The sequence shown here is derived from an EMBL/GenBank/DDBJ whole genome shotgun (WGS) entry which is preliminary data.</text>
</comment>
<evidence type="ECO:0000256" key="4">
    <source>
        <dbReference type="ARBA" id="ARBA00022801"/>
    </source>
</evidence>
<dbReference type="PANTHER" id="PTHR34137">
    <property type="entry name" value="EXODEOXYRIBONUCLEASE 7 SMALL SUBUNIT"/>
    <property type="match status" value="1"/>
</dbReference>
<dbReference type="HAMAP" id="MF_00337">
    <property type="entry name" value="Exonuc_7_S"/>
    <property type="match status" value="1"/>
</dbReference>
<protein>
    <recommendedName>
        <fullName evidence="6">Exodeoxyribonuclease 7 small subunit</fullName>
        <ecNumber evidence="6">3.1.11.6</ecNumber>
    </recommendedName>
    <alternativeName>
        <fullName evidence="6">Exodeoxyribonuclease VII small subunit</fullName>
        <shortName evidence="6">Exonuclease VII small subunit</shortName>
    </alternativeName>
</protein>
<sequence>MPDMTSTKPDTAKPVASLSFEEALTELEGIVKDLEGGKGKLEEAVAAYQRGAELRRHCEAKLSDAEAKVQKIVEAGSGEAAGLRDMS</sequence>
<dbReference type="EC" id="3.1.11.6" evidence="6"/>
<proteinExistence type="inferred from homology"/>
<comment type="subcellular location">
    <subcellularLocation>
        <location evidence="6">Cytoplasm</location>
    </subcellularLocation>
</comment>
<dbReference type="GO" id="GO:0006308">
    <property type="term" value="P:DNA catabolic process"/>
    <property type="evidence" value="ECO:0007669"/>
    <property type="project" value="UniProtKB-UniRule"/>
</dbReference>
<evidence type="ECO:0000256" key="3">
    <source>
        <dbReference type="ARBA" id="ARBA00022722"/>
    </source>
</evidence>
<dbReference type="EMBL" id="JAAIKB010000010">
    <property type="protein sequence ID" value="NGM22738.1"/>
    <property type="molecule type" value="Genomic_DNA"/>
</dbReference>
<dbReference type="NCBIfam" id="NF002139">
    <property type="entry name" value="PRK00977.1-3"/>
    <property type="match status" value="1"/>
</dbReference>
<evidence type="ECO:0000313" key="7">
    <source>
        <dbReference type="EMBL" id="NGM22738.1"/>
    </source>
</evidence>
<dbReference type="Proteomes" id="UP000475385">
    <property type="component" value="Unassembled WGS sequence"/>
</dbReference>
<comment type="similarity">
    <text evidence="1 6">Belongs to the XseB family.</text>
</comment>
<accession>A0A6M1LQR0</accession>
<dbReference type="GO" id="GO:0009318">
    <property type="term" value="C:exodeoxyribonuclease VII complex"/>
    <property type="evidence" value="ECO:0007669"/>
    <property type="project" value="UniProtKB-UniRule"/>
</dbReference>
<evidence type="ECO:0000256" key="5">
    <source>
        <dbReference type="ARBA" id="ARBA00022839"/>
    </source>
</evidence>
<keyword evidence="5 6" id="KW-0269">Exonuclease</keyword>
<dbReference type="InterPro" id="IPR003761">
    <property type="entry name" value="Exonuc_VII_S"/>
</dbReference>
<dbReference type="AlphaFoldDB" id="A0A6M1LQR0"/>
<evidence type="ECO:0000313" key="8">
    <source>
        <dbReference type="Proteomes" id="UP000475385"/>
    </source>
</evidence>
<name>A0A6M1LQR0_9PROT</name>
<keyword evidence="8" id="KW-1185">Reference proteome</keyword>
<dbReference type="NCBIfam" id="TIGR01280">
    <property type="entry name" value="xseB"/>
    <property type="match status" value="1"/>
</dbReference>
<evidence type="ECO:0000256" key="2">
    <source>
        <dbReference type="ARBA" id="ARBA00022490"/>
    </source>
</evidence>
<comment type="catalytic activity">
    <reaction evidence="6">
        <text>Exonucleolytic cleavage in either 5'- to 3'- or 3'- to 5'-direction to yield nucleoside 5'-phosphates.</text>
        <dbReference type="EC" id="3.1.11.6"/>
    </reaction>
</comment>
<dbReference type="GO" id="GO:0005829">
    <property type="term" value="C:cytosol"/>
    <property type="evidence" value="ECO:0007669"/>
    <property type="project" value="TreeGrafter"/>
</dbReference>
<dbReference type="PANTHER" id="PTHR34137:SF1">
    <property type="entry name" value="EXODEOXYRIBONUCLEASE 7 SMALL SUBUNIT"/>
    <property type="match status" value="1"/>
</dbReference>
<dbReference type="GO" id="GO:0008855">
    <property type="term" value="F:exodeoxyribonuclease VII activity"/>
    <property type="evidence" value="ECO:0007669"/>
    <property type="project" value="UniProtKB-UniRule"/>
</dbReference>
<organism evidence="7 8">
    <name type="scientific">Falsiroseomonas algicola</name>
    <dbReference type="NCBI Taxonomy" id="2716930"/>
    <lineage>
        <taxon>Bacteria</taxon>
        <taxon>Pseudomonadati</taxon>
        <taxon>Pseudomonadota</taxon>
        <taxon>Alphaproteobacteria</taxon>
        <taxon>Acetobacterales</taxon>
        <taxon>Roseomonadaceae</taxon>
        <taxon>Falsiroseomonas</taxon>
    </lineage>
</organism>
<comment type="function">
    <text evidence="6">Bidirectionally degrades single-stranded DNA into large acid-insoluble oligonucleotides, which are then degraded further into small acid-soluble oligonucleotides.</text>
</comment>
<keyword evidence="3 6" id="KW-0540">Nuclease</keyword>
<dbReference type="SUPFAM" id="SSF116842">
    <property type="entry name" value="XseB-like"/>
    <property type="match status" value="1"/>
</dbReference>
<evidence type="ECO:0000256" key="6">
    <source>
        <dbReference type="HAMAP-Rule" id="MF_00337"/>
    </source>
</evidence>
<comment type="subunit">
    <text evidence="6">Heterooligomer composed of large and small subunits.</text>
</comment>
<reference evidence="7 8" key="2">
    <citation type="submission" date="2020-03" db="EMBL/GenBank/DDBJ databases">
        <title>Roseomonas stagni sp. nov., isolated from pond water in Japan.</title>
        <authorList>
            <person name="Furuhata K."/>
            <person name="Miyamoto H."/>
            <person name="Goto K."/>
        </authorList>
    </citation>
    <scope>NUCLEOTIDE SEQUENCE [LARGE SCALE GENOMIC DNA]</scope>
    <source>
        <strain evidence="7 8">PeD5</strain>
    </source>
</reference>